<dbReference type="PROSITE" id="PS50125">
    <property type="entry name" value="GUANYLATE_CYCLASE_2"/>
    <property type="match status" value="1"/>
</dbReference>
<dbReference type="PANTHER" id="PTHR16305">
    <property type="entry name" value="TESTICULAR SOLUBLE ADENYLYL CYCLASE"/>
    <property type="match status" value="1"/>
</dbReference>
<dbReference type="GO" id="GO:0005737">
    <property type="term" value="C:cytoplasm"/>
    <property type="evidence" value="ECO:0007669"/>
    <property type="project" value="TreeGrafter"/>
</dbReference>
<dbReference type="SMART" id="SM00044">
    <property type="entry name" value="CYCc"/>
    <property type="match status" value="1"/>
</dbReference>
<sequence length="1070" mass="125632">MDNTSLLSEIRKIKPKHLREKEKVHQLKFGERRKIAIFFLDLHGFTTLSEYLDPEEIKGVIDEIFTIFSDLIEKYHGYIDKYEGDLIMALFGAKKSTESNVERALRASLEILSYLKKINEAIKGSKHQIGLRIGIHYGLVVTGKVAKGRDKDYTVMGDAVNVAERLQSNAPLNTILVSEEAIKMISNQFRYTYFKELKLKGREKPIKSYIVEGIKERFVERWEKKSAKAERYIGREEEIRKIEKYYKENRRGMVIITGEGGIGKSRLANEIYSRAHDKFSLLKGHTISYVISPFYPIIDILDQIFSDKVLIKEIKKIAKKDGVDFERDIKTVIDDVLLYKSNISEDVSTNFIRIAKSAFLKLMMFYIKVQKGKRLIFQIEDFHWIDESSLMVFKYLVEQLPDEYDVLFVITTRGDANLMDWLIEGSLMIKLDALDINSRKRLFKEVLKGAKISETYINKIVTMSGGNPLYLEEIARIVLSKNIRAKDLGKIILPDTVEGIILARFDNLLERDKLILQIASCFGIKFKFGALSNVMENLNEDTENLDKVLNYLTNVNFLKKKDRDTYTFIHYMEKEAIYNTILNYNKKLIHNTIGLYYESGNDYEQHITEIIYHFISADNKEKIIEHFNMAANYYYNRMEMKELKNLIDVEEKILKGIDNKDYRFDLLDKKILYYYRNAQYSKILDIVDNNLNNYKSDKKRYNILLHRKSVVLERIGKIDESIEILRELIRKKQKNISKFKLYSDLSKCYFHKDMMDDALKYLKIAKKYIRSNYDRLIYYDSLSMLYYSQGKLDKSVYYLNKEKELKNQYNDKYALIVLQSRMALITLESGKYSLALKYARNVSDLIKKYFNKIDKCLNLNTVGIIYSMVNMCNDAIKSFEKGIEIAQKIGYLRGETIMNGNMGNCLMWQENWREAKLYLTKAIGLSKKMKWTAFENDLLSDLFFCNIMLANKEESKSKVSRVGNDIKGKTFKLIYKKKILNEHITIELEKFIDEIKNENWLLSNNEIILSLFYYLLDNEVKNNRIIKTFLLNESLNLLKDRKGEMAVFPTYGESFSMKKIKRMIDILKEE</sequence>
<accession>A0A660S7K2</accession>
<dbReference type="Proteomes" id="UP000282321">
    <property type="component" value="Unassembled WGS sequence"/>
</dbReference>
<organism evidence="4 5">
    <name type="scientific">candidate division TA06 bacterium</name>
    <dbReference type="NCBI Taxonomy" id="2250710"/>
    <lineage>
        <taxon>Bacteria</taxon>
        <taxon>Bacteria division TA06</taxon>
    </lineage>
</organism>
<dbReference type="EMBL" id="QNBC01000067">
    <property type="protein sequence ID" value="RKX65868.1"/>
    <property type="molecule type" value="Genomic_DNA"/>
</dbReference>
<evidence type="ECO:0000313" key="4">
    <source>
        <dbReference type="EMBL" id="RKX65868.1"/>
    </source>
</evidence>
<dbReference type="InterPro" id="IPR041664">
    <property type="entry name" value="AAA_16"/>
</dbReference>
<dbReference type="SMART" id="SM00028">
    <property type="entry name" value="TPR"/>
    <property type="match status" value="5"/>
</dbReference>
<dbReference type="InterPro" id="IPR011990">
    <property type="entry name" value="TPR-like_helical_dom_sf"/>
</dbReference>
<dbReference type="Pfam" id="PF00211">
    <property type="entry name" value="Guanylate_cyc"/>
    <property type="match status" value="1"/>
</dbReference>
<dbReference type="InterPro" id="IPR019734">
    <property type="entry name" value="TPR_rpt"/>
</dbReference>
<dbReference type="SUPFAM" id="SSF55073">
    <property type="entry name" value="Nucleotide cyclase"/>
    <property type="match status" value="1"/>
</dbReference>
<comment type="caution">
    <text evidence="4">The sequence shown here is derived from an EMBL/GenBank/DDBJ whole genome shotgun (WGS) entry which is preliminary data.</text>
</comment>
<dbReference type="GO" id="GO:0004016">
    <property type="term" value="F:adenylate cyclase activity"/>
    <property type="evidence" value="ECO:0007669"/>
    <property type="project" value="UniProtKB-ARBA"/>
</dbReference>
<dbReference type="GO" id="GO:0009190">
    <property type="term" value="P:cyclic nucleotide biosynthetic process"/>
    <property type="evidence" value="ECO:0007669"/>
    <property type="project" value="InterPro"/>
</dbReference>
<dbReference type="Gene3D" id="1.25.40.10">
    <property type="entry name" value="Tetratricopeptide repeat domain"/>
    <property type="match status" value="2"/>
</dbReference>
<dbReference type="InterPro" id="IPR027417">
    <property type="entry name" value="P-loop_NTPase"/>
</dbReference>
<dbReference type="Pfam" id="PF13191">
    <property type="entry name" value="AAA_16"/>
    <property type="match status" value="1"/>
</dbReference>
<dbReference type="Gene3D" id="3.40.50.300">
    <property type="entry name" value="P-loop containing nucleotide triphosphate hydrolases"/>
    <property type="match status" value="1"/>
</dbReference>
<dbReference type="InterPro" id="IPR029787">
    <property type="entry name" value="Nucleotide_cyclase"/>
</dbReference>
<keyword evidence="1" id="KW-0547">Nucleotide-binding</keyword>
<dbReference type="GO" id="GO:0005524">
    <property type="term" value="F:ATP binding"/>
    <property type="evidence" value="ECO:0007669"/>
    <property type="project" value="UniProtKB-KW"/>
</dbReference>
<evidence type="ECO:0000259" key="3">
    <source>
        <dbReference type="PROSITE" id="PS50125"/>
    </source>
</evidence>
<feature type="domain" description="Guanylate cyclase" evidence="3">
    <location>
        <begin position="36"/>
        <end position="167"/>
    </location>
</feature>
<dbReference type="AlphaFoldDB" id="A0A660S7K2"/>
<dbReference type="SUPFAM" id="SSF52540">
    <property type="entry name" value="P-loop containing nucleoside triphosphate hydrolases"/>
    <property type="match status" value="1"/>
</dbReference>
<dbReference type="PANTHER" id="PTHR16305:SF28">
    <property type="entry name" value="GUANYLATE CYCLASE DOMAIN-CONTAINING PROTEIN"/>
    <property type="match status" value="1"/>
</dbReference>
<dbReference type="CDD" id="cd07302">
    <property type="entry name" value="CHD"/>
    <property type="match status" value="1"/>
</dbReference>
<evidence type="ECO:0000256" key="2">
    <source>
        <dbReference type="ARBA" id="ARBA00022840"/>
    </source>
</evidence>
<gene>
    <name evidence="4" type="ORF">DRP44_05380</name>
</gene>
<protein>
    <recommendedName>
        <fullName evidence="3">Guanylate cyclase domain-containing protein</fullName>
    </recommendedName>
</protein>
<reference evidence="4 5" key="1">
    <citation type="submission" date="2018-06" db="EMBL/GenBank/DDBJ databases">
        <title>Extensive metabolic versatility and redundancy in microbially diverse, dynamic hydrothermal sediments.</title>
        <authorList>
            <person name="Dombrowski N."/>
            <person name="Teske A."/>
            <person name="Baker B.J."/>
        </authorList>
    </citation>
    <scope>NUCLEOTIDE SEQUENCE [LARGE SCALE GENOMIC DNA]</scope>
    <source>
        <strain evidence="4">B35_G9</strain>
    </source>
</reference>
<dbReference type="GO" id="GO:0035556">
    <property type="term" value="P:intracellular signal transduction"/>
    <property type="evidence" value="ECO:0007669"/>
    <property type="project" value="InterPro"/>
</dbReference>
<evidence type="ECO:0000313" key="5">
    <source>
        <dbReference type="Proteomes" id="UP000282321"/>
    </source>
</evidence>
<dbReference type="InterPro" id="IPR001054">
    <property type="entry name" value="A/G_cyclase"/>
</dbReference>
<evidence type="ECO:0000256" key="1">
    <source>
        <dbReference type="ARBA" id="ARBA00022741"/>
    </source>
</evidence>
<keyword evidence="2" id="KW-0067">ATP-binding</keyword>
<name>A0A660S7K2_UNCT6</name>
<proteinExistence type="predicted"/>
<dbReference type="SUPFAM" id="SSF48452">
    <property type="entry name" value="TPR-like"/>
    <property type="match status" value="2"/>
</dbReference>
<dbReference type="Gene3D" id="3.30.70.1230">
    <property type="entry name" value="Nucleotide cyclase"/>
    <property type="match status" value="1"/>
</dbReference>